<evidence type="ECO:0000256" key="3">
    <source>
        <dbReference type="ARBA" id="ARBA00022729"/>
    </source>
</evidence>
<comment type="subcellular location">
    <subcellularLocation>
        <location evidence="1">Cell envelope</location>
    </subcellularLocation>
</comment>
<comment type="caution">
    <text evidence="8">The sequence shown here is derived from an EMBL/GenBank/DDBJ whole genome shotgun (WGS) entry which is preliminary data.</text>
</comment>
<dbReference type="GO" id="GO:0030313">
    <property type="term" value="C:cell envelope"/>
    <property type="evidence" value="ECO:0007669"/>
    <property type="project" value="UniProtKB-SubCell"/>
</dbReference>
<dbReference type="InterPro" id="IPR032694">
    <property type="entry name" value="CopC/D"/>
</dbReference>
<evidence type="ECO:0000256" key="1">
    <source>
        <dbReference type="ARBA" id="ARBA00004196"/>
    </source>
</evidence>
<organism evidence="8 9">
    <name type="scientific">Paludibacterium purpuratum</name>
    <dbReference type="NCBI Taxonomy" id="1144873"/>
    <lineage>
        <taxon>Bacteria</taxon>
        <taxon>Pseudomonadati</taxon>
        <taxon>Pseudomonadota</taxon>
        <taxon>Betaproteobacteria</taxon>
        <taxon>Neisseriales</taxon>
        <taxon>Chromobacteriaceae</taxon>
        <taxon>Paludibacterium</taxon>
    </lineage>
</organism>
<proteinExistence type="predicted"/>
<gene>
    <name evidence="8" type="ORF">DFP86_11414</name>
</gene>
<dbReference type="PANTHER" id="PTHR34820:SF4">
    <property type="entry name" value="INNER MEMBRANE PROTEIN YEBZ"/>
    <property type="match status" value="1"/>
</dbReference>
<dbReference type="EMBL" id="SNZP01000014">
    <property type="protein sequence ID" value="TDR73253.1"/>
    <property type="molecule type" value="Genomic_DNA"/>
</dbReference>
<accession>A0A4R7AYS5</accession>
<dbReference type="OrthoDB" id="9796814at2"/>
<evidence type="ECO:0000313" key="9">
    <source>
        <dbReference type="Proteomes" id="UP000295611"/>
    </source>
</evidence>
<dbReference type="GO" id="GO:0042597">
    <property type="term" value="C:periplasmic space"/>
    <property type="evidence" value="ECO:0007669"/>
    <property type="project" value="InterPro"/>
</dbReference>
<feature type="region of interest" description="Disordered" evidence="5">
    <location>
        <begin position="64"/>
        <end position="89"/>
    </location>
</feature>
<feature type="chain" id="PRO_5020180859" description="CopC domain-containing protein" evidence="6">
    <location>
        <begin position="27"/>
        <end position="120"/>
    </location>
</feature>
<dbReference type="SUPFAM" id="SSF81296">
    <property type="entry name" value="E set domains"/>
    <property type="match status" value="1"/>
</dbReference>
<dbReference type="InterPro" id="IPR014755">
    <property type="entry name" value="Cu-Rt/internalin_Ig-like"/>
</dbReference>
<protein>
    <recommendedName>
        <fullName evidence="7">CopC domain-containing protein</fullName>
    </recommendedName>
</protein>
<evidence type="ECO:0000313" key="8">
    <source>
        <dbReference type="EMBL" id="TDR73253.1"/>
    </source>
</evidence>
<dbReference type="GO" id="GO:0046688">
    <property type="term" value="P:response to copper ion"/>
    <property type="evidence" value="ECO:0007669"/>
    <property type="project" value="InterPro"/>
</dbReference>
<evidence type="ECO:0000259" key="7">
    <source>
        <dbReference type="Pfam" id="PF04234"/>
    </source>
</evidence>
<evidence type="ECO:0000256" key="6">
    <source>
        <dbReference type="SAM" id="SignalP"/>
    </source>
</evidence>
<feature type="domain" description="CopC" evidence="7">
    <location>
        <begin position="25"/>
        <end position="119"/>
    </location>
</feature>
<dbReference type="Gene3D" id="2.60.40.1220">
    <property type="match status" value="1"/>
</dbReference>
<dbReference type="GO" id="GO:0005886">
    <property type="term" value="C:plasma membrane"/>
    <property type="evidence" value="ECO:0007669"/>
    <property type="project" value="TreeGrafter"/>
</dbReference>
<keyword evidence="9" id="KW-1185">Reference proteome</keyword>
<dbReference type="RefSeq" id="WP_133682966.1">
    <property type="nucleotide sequence ID" value="NZ_SNZP01000014.1"/>
</dbReference>
<dbReference type="Pfam" id="PF04234">
    <property type="entry name" value="CopC"/>
    <property type="match status" value="1"/>
</dbReference>
<evidence type="ECO:0000256" key="4">
    <source>
        <dbReference type="ARBA" id="ARBA00023008"/>
    </source>
</evidence>
<dbReference type="PANTHER" id="PTHR34820">
    <property type="entry name" value="INNER MEMBRANE PROTEIN YEBZ"/>
    <property type="match status" value="1"/>
</dbReference>
<dbReference type="AlphaFoldDB" id="A0A4R7AYS5"/>
<keyword evidence="4" id="KW-0186">Copper</keyword>
<name>A0A4R7AYS5_9NEIS</name>
<dbReference type="GO" id="GO:0005507">
    <property type="term" value="F:copper ion binding"/>
    <property type="evidence" value="ECO:0007669"/>
    <property type="project" value="InterPro"/>
</dbReference>
<dbReference type="GO" id="GO:0006825">
    <property type="term" value="P:copper ion transport"/>
    <property type="evidence" value="ECO:0007669"/>
    <property type="project" value="InterPro"/>
</dbReference>
<feature type="signal peptide" evidence="6">
    <location>
        <begin position="1"/>
        <end position="26"/>
    </location>
</feature>
<dbReference type="InterPro" id="IPR007348">
    <property type="entry name" value="CopC_dom"/>
</dbReference>
<keyword evidence="3 6" id="KW-0732">Signal</keyword>
<dbReference type="InterPro" id="IPR014756">
    <property type="entry name" value="Ig_E-set"/>
</dbReference>
<sequence>MPRVPLRQLFGAILLLIAHQTVWAHAHPATMVPAANAAVAAPHEVQMRFTEQLEPALSSIEVSDAQGKKVAGSPSAVDSAAPDTMRRPLPTLATGRYTVKWVAVAKDGHRTHGSYTFNVQ</sequence>
<evidence type="ECO:0000256" key="2">
    <source>
        <dbReference type="ARBA" id="ARBA00022723"/>
    </source>
</evidence>
<evidence type="ECO:0000256" key="5">
    <source>
        <dbReference type="SAM" id="MobiDB-lite"/>
    </source>
</evidence>
<reference evidence="8 9" key="1">
    <citation type="submission" date="2019-03" db="EMBL/GenBank/DDBJ databases">
        <title>Genomic Encyclopedia of Type Strains, Phase III (KMG-III): the genomes of soil and plant-associated and newly described type strains.</title>
        <authorList>
            <person name="Whitman W."/>
        </authorList>
    </citation>
    <scope>NUCLEOTIDE SEQUENCE [LARGE SCALE GENOMIC DNA]</scope>
    <source>
        <strain evidence="8 9">CECT 8976</strain>
    </source>
</reference>
<keyword evidence="2" id="KW-0479">Metal-binding</keyword>
<dbReference type="Proteomes" id="UP000295611">
    <property type="component" value="Unassembled WGS sequence"/>
</dbReference>